<proteinExistence type="predicted"/>
<sequence>MADKDFTTRELEIMAKAWNCFTTEPQVDYKKLSEECGMTNVRSASNAWGLIKKKIMAKGGGKTGSETNGTAKSDAAEVATPKSSPKKRGAPKADKEESPTKKAKGGRKTKAQKEAEAAEAAAASEEGSASPVKGEPVEDFN</sequence>
<evidence type="ECO:0000313" key="2">
    <source>
        <dbReference type="EMBL" id="KAK5700625.1"/>
    </source>
</evidence>
<reference evidence="2" key="1">
    <citation type="submission" date="2023-08" db="EMBL/GenBank/DDBJ databases">
        <title>Black Yeasts Isolated from many extreme environments.</title>
        <authorList>
            <person name="Coleine C."/>
            <person name="Stajich J.E."/>
            <person name="Selbmann L."/>
        </authorList>
    </citation>
    <scope>NUCLEOTIDE SEQUENCE</scope>
    <source>
        <strain evidence="2">CCFEE 5810</strain>
    </source>
</reference>
<evidence type="ECO:0000313" key="3">
    <source>
        <dbReference type="Proteomes" id="UP001310594"/>
    </source>
</evidence>
<accession>A0AAN7W6M8</accession>
<feature type="compositionally biased region" description="Basic residues" evidence="1">
    <location>
        <begin position="101"/>
        <end position="110"/>
    </location>
</feature>
<dbReference type="Proteomes" id="UP001310594">
    <property type="component" value="Unassembled WGS sequence"/>
</dbReference>
<name>A0AAN7W6M8_9PEZI</name>
<evidence type="ECO:0000256" key="1">
    <source>
        <dbReference type="SAM" id="MobiDB-lite"/>
    </source>
</evidence>
<protein>
    <submittedName>
        <fullName evidence="2">Uncharacterized protein</fullName>
    </submittedName>
</protein>
<feature type="compositionally biased region" description="Basic and acidic residues" evidence="1">
    <location>
        <begin position="91"/>
        <end position="100"/>
    </location>
</feature>
<feature type="compositionally biased region" description="Low complexity" evidence="1">
    <location>
        <begin position="118"/>
        <end position="130"/>
    </location>
</feature>
<dbReference type="EMBL" id="JAVRQU010000007">
    <property type="protein sequence ID" value="KAK5700625.1"/>
    <property type="molecule type" value="Genomic_DNA"/>
</dbReference>
<feature type="region of interest" description="Disordered" evidence="1">
    <location>
        <begin position="58"/>
        <end position="141"/>
    </location>
</feature>
<dbReference type="AlphaFoldDB" id="A0AAN7W6M8"/>
<gene>
    <name evidence="2" type="ORF">LTR97_005142</name>
</gene>
<organism evidence="2 3">
    <name type="scientific">Elasticomyces elasticus</name>
    <dbReference type="NCBI Taxonomy" id="574655"/>
    <lineage>
        <taxon>Eukaryota</taxon>
        <taxon>Fungi</taxon>
        <taxon>Dikarya</taxon>
        <taxon>Ascomycota</taxon>
        <taxon>Pezizomycotina</taxon>
        <taxon>Dothideomycetes</taxon>
        <taxon>Dothideomycetidae</taxon>
        <taxon>Mycosphaerellales</taxon>
        <taxon>Teratosphaeriaceae</taxon>
        <taxon>Elasticomyces</taxon>
    </lineage>
</organism>
<comment type="caution">
    <text evidence="2">The sequence shown here is derived from an EMBL/GenBank/DDBJ whole genome shotgun (WGS) entry which is preliminary data.</text>
</comment>